<feature type="binding site" evidence="7">
    <location>
        <position position="89"/>
    </location>
    <ligand>
        <name>Zn(2+)</name>
        <dbReference type="ChEBI" id="CHEBI:29105"/>
    </ligand>
</feature>
<dbReference type="AlphaFoldDB" id="A0A6J4QH02"/>
<dbReference type="EC" id="4.2.1.1" evidence="2"/>
<evidence type="ECO:0000256" key="4">
    <source>
        <dbReference type="ARBA" id="ARBA00022833"/>
    </source>
</evidence>
<dbReference type="GO" id="GO:0004089">
    <property type="term" value="F:carbonate dehydratase activity"/>
    <property type="evidence" value="ECO:0007669"/>
    <property type="project" value="UniProtKB-EC"/>
</dbReference>
<feature type="binding site" evidence="7">
    <location>
        <position position="38"/>
    </location>
    <ligand>
        <name>Zn(2+)</name>
        <dbReference type="ChEBI" id="CHEBI:29105"/>
    </ligand>
</feature>
<evidence type="ECO:0000256" key="1">
    <source>
        <dbReference type="ARBA" id="ARBA00006217"/>
    </source>
</evidence>
<feature type="binding site" evidence="7">
    <location>
        <position position="92"/>
    </location>
    <ligand>
        <name>Zn(2+)</name>
        <dbReference type="ChEBI" id="CHEBI:29105"/>
    </ligand>
</feature>
<accession>A0A6J4QH02</accession>
<dbReference type="Pfam" id="PF00484">
    <property type="entry name" value="Pro_CA"/>
    <property type="match status" value="1"/>
</dbReference>
<comment type="catalytic activity">
    <reaction evidence="6">
        <text>hydrogencarbonate + H(+) = CO2 + H2O</text>
        <dbReference type="Rhea" id="RHEA:10748"/>
        <dbReference type="ChEBI" id="CHEBI:15377"/>
        <dbReference type="ChEBI" id="CHEBI:15378"/>
        <dbReference type="ChEBI" id="CHEBI:16526"/>
        <dbReference type="ChEBI" id="CHEBI:17544"/>
        <dbReference type="EC" id="4.2.1.1"/>
    </reaction>
</comment>
<evidence type="ECO:0000256" key="6">
    <source>
        <dbReference type="ARBA" id="ARBA00048348"/>
    </source>
</evidence>
<protein>
    <recommendedName>
        <fullName evidence="2">carbonic anhydrase</fullName>
        <ecNumber evidence="2">4.2.1.1</ecNumber>
    </recommendedName>
</protein>
<name>A0A6J4QH02_9ACTN</name>
<dbReference type="InterPro" id="IPR036874">
    <property type="entry name" value="Carbonic_anhydrase_sf"/>
</dbReference>
<comment type="cofactor">
    <cofactor evidence="7">
        <name>Zn(2+)</name>
        <dbReference type="ChEBI" id="CHEBI:29105"/>
    </cofactor>
    <text evidence="7">Binds 1 zinc ion per subunit.</text>
</comment>
<keyword evidence="3 7" id="KW-0479">Metal-binding</keyword>
<gene>
    <name evidence="8" type="ORF">AVDCRST_MAG14-255</name>
</gene>
<comment type="function">
    <text evidence="5">Catalyzes the reversible hydration of carbon dioxide to form bicarbonate.</text>
</comment>
<reference evidence="8" key="1">
    <citation type="submission" date="2020-02" db="EMBL/GenBank/DDBJ databases">
        <authorList>
            <person name="Meier V. D."/>
        </authorList>
    </citation>
    <scope>NUCLEOTIDE SEQUENCE</scope>
    <source>
        <strain evidence="8">AVDCRST_MAG14</strain>
    </source>
</reference>
<dbReference type="CDD" id="cd03379">
    <property type="entry name" value="beta_CA_cladeD"/>
    <property type="match status" value="1"/>
</dbReference>
<organism evidence="8">
    <name type="scientific">uncultured Rubrobacteraceae bacterium</name>
    <dbReference type="NCBI Taxonomy" id="349277"/>
    <lineage>
        <taxon>Bacteria</taxon>
        <taxon>Bacillati</taxon>
        <taxon>Actinomycetota</taxon>
        <taxon>Rubrobacteria</taxon>
        <taxon>Rubrobacterales</taxon>
        <taxon>Rubrobacteraceae</taxon>
        <taxon>environmental samples</taxon>
    </lineage>
</organism>
<dbReference type="PANTHER" id="PTHR43175:SF3">
    <property type="entry name" value="CARBON DISULFIDE HYDROLASE"/>
    <property type="match status" value="1"/>
</dbReference>
<evidence type="ECO:0000256" key="5">
    <source>
        <dbReference type="ARBA" id="ARBA00024993"/>
    </source>
</evidence>
<sequence>MARFDEFKRANEQYAASFDKGDLPVPPARNVAVVTCMDARLHPEKFLGLDVGDAHVIRNAGGRVSEDAIRSLVISERLLGTDEVVVIHHTGCGMLTFQNEDLIAKIKEDLGVDATGRDFLPFPDLEQSVRDDVETLRGSDLIPDDISVSGAIYDVETGELREVVRG</sequence>
<proteinExistence type="inferred from homology"/>
<comment type="similarity">
    <text evidence="1">Belongs to the beta-class carbonic anhydrase family.</text>
</comment>
<dbReference type="PANTHER" id="PTHR43175">
    <property type="entry name" value="CARBONIC ANHYDRASE"/>
    <property type="match status" value="1"/>
</dbReference>
<evidence type="ECO:0000313" key="8">
    <source>
        <dbReference type="EMBL" id="CAA9444477.1"/>
    </source>
</evidence>
<dbReference type="Gene3D" id="3.40.1050.10">
    <property type="entry name" value="Carbonic anhydrase"/>
    <property type="match status" value="1"/>
</dbReference>
<dbReference type="SUPFAM" id="SSF53056">
    <property type="entry name" value="beta-carbonic anhydrase, cab"/>
    <property type="match status" value="1"/>
</dbReference>
<evidence type="ECO:0000256" key="7">
    <source>
        <dbReference type="PIRSR" id="PIRSR601765-1"/>
    </source>
</evidence>
<feature type="binding site" evidence="7">
    <location>
        <position position="36"/>
    </location>
    <ligand>
        <name>Zn(2+)</name>
        <dbReference type="ChEBI" id="CHEBI:29105"/>
    </ligand>
</feature>
<dbReference type="GO" id="GO:0008270">
    <property type="term" value="F:zinc ion binding"/>
    <property type="evidence" value="ECO:0007669"/>
    <property type="project" value="InterPro"/>
</dbReference>
<evidence type="ECO:0000256" key="2">
    <source>
        <dbReference type="ARBA" id="ARBA00012925"/>
    </source>
</evidence>
<dbReference type="SMART" id="SM00947">
    <property type="entry name" value="Pro_CA"/>
    <property type="match status" value="1"/>
</dbReference>
<keyword evidence="8" id="KW-0456">Lyase</keyword>
<evidence type="ECO:0000256" key="3">
    <source>
        <dbReference type="ARBA" id="ARBA00022723"/>
    </source>
</evidence>
<keyword evidence="4 7" id="KW-0862">Zinc</keyword>
<dbReference type="EMBL" id="CADCVG010000012">
    <property type="protein sequence ID" value="CAA9444477.1"/>
    <property type="molecule type" value="Genomic_DNA"/>
</dbReference>
<dbReference type="InterPro" id="IPR001765">
    <property type="entry name" value="Carbonic_anhydrase"/>
</dbReference>